<evidence type="ECO:0000256" key="2">
    <source>
        <dbReference type="SAM" id="SignalP"/>
    </source>
</evidence>
<protein>
    <submittedName>
        <fullName evidence="3">Uncharacterized protein</fullName>
    </submittedName>
</protein>
<keyword evidence="1" id="KW-0812">Transmembrane</keyword>
<proteinExistence type="predicted"/>
<dbReference type="Proteomes" id="UP001227230">
    <property type="component" value="Chromosome 12"/>
</dbReference>
<keyword evidence="2" id="KW-0732">Signal</keyword>
<keyword evidence="1" id="KW-0472">Membrane</keyword>
<feature type="signal peptide" evidence="2">
    <location>
        <begin position="1"/>
        <end position="21"/>
    </location>
</feature>
<feature type="transmembrane region" description="Helical" evidence="1">
    <location>
        <begin position="93"/>
        <end position="113"/>
    </location>
</feature>
<keyword evidence="4" id="KW-1185">Reference proteome</keyword>
<keyword evidence="1" id="KW-1133">Transmembrane helix</keyword>
<reference evidence="3 4" key="1">
    <citation type="journal article" date="2023" name="Hortic Res">
        <title>The complete reference genome for grapevine (Vitis vinifera L.) genetics and breeding.</title>
        <authorList>
            <person name="Shi X."/>
            <person name="Cao S."/>
            <person name="Wang X."/>
            <person name="Huang S."/>
            <person name="Wang Y."/>
            <person name="Liu Z."/>
            <person name="Liu W."/>
            <person name="Leng X."/>
            <person name="Peng Y."/>
            <person name="Wang N."/>
            <person name="Wang Y."/>
            <person name="Ma Z."/>
            <person name="Xu X."/>
            <person name="Zhang F."/>
            <person name="Xue H."/>
            <person name="Zhong H."/>
            <person name="Wang Y."/>
            <person name="Zhang K."/>
            <person name="Velt A."/>
            <person name="Avia K."/>
            <person name="Holtgrawe D."/>
            <person name="Grimplet J."/>
            <person name="Matus J.T."/>
            <person name="Ware D."/>
            <person name="Wu X."/>
            <person name="Wang H."/>
            <person name="Liu C."/>
            <person name="Fang Y."/>
            <person name="Rustenholz C."/>
            <person name="Cheng Z."/>
            <person name="Xiao H."/>
            <person name="Zhou Y."/>
        </authorList>
    </citation>
    <scope>NUCLEOTIDE SEQUENCE [LARGE SCALE GENOMIC DNA]</scope>
    <source>
        <strain evidence="4">cv. Pinot noir / PN40024</strain>
        <tissue evidence="3">Leaf</tissue>
    </source>
</reference>
<evidence type="ECO:0000313" key="4">
    <source>
        <dbReference type="Proteomes" id="UP001227230"/>
    </source>
</evidence>
<organism evidence="3 4">
    <name type="scientific">Vitis vinifera</name>
    <name type="common">Grape</name>
    <dbReference type="NCBI Taxonomy" id="29760"/>
    <lineage>
        <taxon>Eukaryota</taxon>
        <taxon>Viridiplantae</taxon>
        <taxon>Streptophyta</taxon>
        <taxon>Embryophyta</taxon>
        <taxon>Tracheophyta</taxon>
        <taxon>Spermatophyta</taxon>
        <taxon>Magnoliopsida</taxon>
        <taxon>eudicotyledons</taxon>
        <taxon>Gunneridae</taxon>
        <taxon>Pentapetalae</taxon>
        <taxon>rosids</taxon>
        <taxon>Vitales</taxon>
        <taxon>Vitaceae</taxon>
        <taxon>Viteae</taxon>
        <taxon>Vitis</taxon>
    </lineage>
</organism>
<evidence type="ECO:0000313" key="3">
    <source>
        <dbReference type="EMBL" id="WJZ99913.1"/>
    </source>
</evidence>
<dbReference type="EMBL" id="CP126659">
    <property type="protein sequence ID" value="WJZ99913.1"/>
    <property type="molecule type" value="Genomic_DNA"/>
</dbReference>
<accession>A0ABY9CWY0</accession>
<evidence type="ECO:0000256" key="1">
    <source>
        <dbReference type="SAM" id="Phobius"/>
    </source>
</evidence>
<sequence>MALVVLFVSLLYVLFSLLCSSSSPRFDVYLRRAGHVNIRRKEFLSAYAYEVPDEMSSQGSLAHLFRAFLMQGSSTQAKSMIGKQGGKQTITSAAYVFLVVILGILGWNGFLGLNDSGLKLGPRFDKMGFGAVKEVGFYPDVGNVALGGDDTGSGGGPASSSICNT</sequence>
<gene>
    <name evidence="3" type="ORF">VitviT2T_018319</name>
</gene>
<feature type="chain" id="PRO_5045466400" evidence="2">
    <location>
        <begin position="22"/>
        <end position="165"/>
    </location>
</feature>
<name>A0ABY9CWY0_VITVI</name>